<accession>J0XFV4</accession>
<organism evidence="2 3">
    <name type="scientific">Schaalia georgiae F0490</name>
    <dbReference type="NCBI Taxonomy" id="1125717"/>
    <lineage>
        <taxon>Bacteria</taxon>
        <taxon>Bacillati</taxon>
        <taxon>Actinomycetota</taxon>
        <taxon>Actinomycetes</taxon>
        <taxon>Actinomycetales</taxon>
        <taxon>Actinomycetaceae</taxon>
        <taxon>Schaalia</taxon>
    </lineage>
</organism>
<feature type="repeat" description="ANK" evidence="1">
    <location>
        <begin position="73"/>
        <end position="111"/>
    </location>
</feature>
<dbReference type="PATRIC" id="fig|1125717.3.peg.569"/>
<keyword evidence="1" id="KW-0040">ANK repeat</keyword>
<dbReference type="EMBL" id="AKFS01000078">
    <property type="protein sequence ID" value="EJF47591.1"/>
    <property type="molecule type" value="Genomic_DNA"/>
</dbReference>
<dbReference type="SUPFAM" id="SSF48403">
    <property type="entry name" value="Ankyrin repeat"/>
    <property type="match status" value="1"/>
</dbReference>
<protein>
    <submittedName>
        <fullName evidence="2">Uncharacterized protein</fullName>
    </submittedName>
</protein>
<sequence>MGLEIVARTGSYADFLRAYRKRARVFRRRAARKLYGGKSLVMWALGNNSMEDRYAMVDFLLEQGAVPGPPNPYGDGPLHVLFSRVDWDSASDARIAERLIEMGADINLRNDKGMVPLKELLLRKGTRAQMAPLYRPFLLAPDLDVTTPDRGGHDLVEAARLLRGGFALEWLTRYRDTGPFDCTADQASADQ</sequence>
<proteinExistence type="predicted"/>
<comment type="caution">
    <text evidence="2">The sequence shown here is derived from an EMBL/GenBank/DDBJ whole genome shotgun (WGS) entry which is preliminary data.</text>
</comment>
<reference evidence="2 3" key="1">
    <citation type="submission" date="2012-05" db="EMBL/GenBank/DDBJ databases">
        <authorList>
            <person name="Harkins D.M."/>
            <person name="Madupu R."/>
            <person name="Durkin A.S."/>
            <person name="Torralba M."/>
            <person name="Methe B."/>
            <person name="Sutton G.G."/>
            <person name="Nelson K.E."/>
        </authorList>
    </citation>
    <scope>NUCLEOTIDE SEQUENCE [LARGE SCALE GENOMIC DNA]</scope>
    <source>
        <strain evidence="2 3">F0490</strain>
    </source>
</reference>
<dbReference type="InterPro" id="IPR036770">
    <property type="entry name" value="Ankyrin_rpt-contain_sf"/>
</dbReference>
<dbReference type="PROSITE" id="PS50088">
    <property type="entry name" value="ANK_REPEAT"/>
    <property type="match status" value="1"/>
</dbReference>
<name>J0XFV4_9ACTO</name>
<dbReference type="OrthoDB" id="2038281at2"/>
<evidence type="ECO:0000313" key="3">
    <source>
        <dbReference type="Proteomes" id="UP000004578"/>
    </source>
</evidence>
<dbReference type="Gene3D" id="1.25.40.20">
    <property type="entry name" value="Ankyrin repeat-containing domain"/>
    <property type="match status" value="1"/>
</dbReference>
<gene>
    <name evidence="2" type="ORF">HMPREF1317_0456</name>
</gene>
<keyword evidence="3" id="KW-1185">Reference proteome</keyword>
<dbReference type="InterPro" id="IPR002110">
    <property type="entry name" value="Ankyrin_rpt"/>
</dbReference>
<dbReference type="Proteomes" id="UP000004578">
    <property type="component" value="Unassembled WGS sequence"/>
</dbReference>
<dbReference type="AlphaFoldDB" id="J0XFV4"/>
<evidence type="ECO:0000256" key="1">
    <source>
        <dbReference type="PROSITE-ProRule" id="PRU00023"/>
    </source>
</evidence>
<evidence type="ECO:0000313" key="2">
    <source>
        <dbReference type="EMBL" id="EJF47591.1"/>
    </source>
</evidence>